<proteinExistence type="predicted"/>
<reference evidence="2" key="1">
    <citation type="journal article" date="2015" name="Nature">
        <title>Complex archaea that bridge the gap between prokaryotes and eukaryotes.</title>
        <authorList>
            <person name="Spang A."/>
            <person name="Saw J.H."/>
            <person name="Jorgensen S.L."/>
            <person name="Zaremba-Niedzwiedzka K."/>
            <person name="Martijn J."/>
            <person name="Lind A.E."/>
            <person name="van Eijk R."/>
            <person name="Schleper C."/>
            <person name="Guy L."/>
            <person name="Ettema T.J."/>
        </authorList>
    </citation>
    <scope>NUCLEOTIDE SEQUENCE</scope>
</reference>
<keyword evidence="1" id="KW-1133">Transmembrane helix</keyword>
<gene>
    <name evidence="2" type="ORF">LCGC14_1476850</name>
</gene>
<keyword evidence="1" id="KW-0812">Transmembrane</keyword>
<accession>A0A0F9JWR0</accession>
<feature type="transmembrane region" description="Helical" evidence="1">
    <location>
        <begin position="36"/>
        <end position="53"/>
    </location>
</feature>
<dbReference type="EMBL" id="LAZR01010452">
    <property type="protein sequence ID" value="KKM66871.1"/>
    <property type="molecule type" value="Genomic_DNA"/>
</dbReference>
<name>A0A0F9JWR0_9ZZZZ</name>
<protein>
    <submittedName>
        <fullName evidence="2">Uncharacterized protein</fullName>
    </submittedName>
</protein>
<organism evidence="2">
    <name type="scientific">marine sediment metagenome</name>
    <dbReference type="NCBI Taxonomy" id="412755"/>
    <lineage>
        <taxon>unclassified sequences</taxon>
        <taxon>metagenomes</taxon>
        <taxon>ecological metagenomes</taxon>
    </lineage>
</organism>
<evidence type="ECO:0000256" key="1">
    <source>
        <dbReference type="SAM" id="Phobius"/>
    </source>
</evidence>
<sequence length="54" mass="6168">MSEKPKTLEEFMSNEWLHMLLELKLIKDKVANNTKLTYLILGAVIAAAFSRAVF</sequence>
<keyword evidence="1" id="KW-0472">Membrane</keyword>
<comment type="caution">
    <text evidence="2">The sequence shown here is derived from an EMBL/GenBank/DDBJ whole genome shotgun (WGS) entry which is preliminary data.</text>
</comment>
<evidence type="ECO:0000313" key="2">
    <source>
        <dbReference type="EMBL" id="KKM66871.1"/>
    </source>
</evidence>
<dbReference type="AlphaFoldDB" id="A0A0F9JWR0"/>